<dbReference type="SUPFAM" id="SSF103473">
    <property type="entry name" value="MFS general substrate transporter"/>
    <property type="match status" value="1"/>
</dbReference>
<keyword evidence="2" id="KW-0812">Transmembrane</keyword>
<dbReference type="GO" id="GO:0016020">
    <property type="term" value="C:membrane"/>
    <property type="evidence" value="ECO:0007669"/>
    <property type="project" value="UniProtKB-SubCell"/>
</dbReference>
<dbReference type="PROSITE" id="PS50850">
    <property type="entry name" value="MFS"/>
    <property type="match status" value="1"/>
</dbReference>
<dbReference type="InterPro" id="IPR036259">
    <property type="entry name" value="MFS_trans_sf"/>
</dbReference>
<feature type="transmembrane region" description="Helical" evidence="2">
    <location>
        <begin position="70"/>
        <end position="96"/>
    </location>
</feature>
<evidence type="ECO:0000259" key="3">
    <source>
        <dbReference type="PROSITE" id="PS50850"/>
    </source>
</evidence>
<sequence>MDRAWHIPFLGTLVSFFASSFYRISGLLLVKIMEEFNVNREQASWPVNMISTGYDMGGLVYGLLSQWLSLAQTAVVGALLTSFGVLTSVLVSNIWWMTC</sequence>
<evidence type="ECO:0000256" key="1">
    <source>
        <dbReference type="ARBA" id="ARBA00004141"/>
    </source>
</evidence>
<reference evidence="4" key="1">
    <citation type="journal article" date="2015" name="Sci. Rep.">
        <title>Tissue- and time-dependent transcription in Ixodes ricinus salivary glands and midguts when blood feeding on the vertebrate host.</title>
        <authorList>
            <person name="Kotsyfakis M."/>
            <person name="Schwarz A."/>
            <person name="Erhart J."/>
            <person name="Ribeiro J.M."/>
        </authorList>
    </citation>
    <scope>NUCLEOTIDE SEQUENCE</scope>
    <source>
        <tissue evidence="4">Salivary gland and midgut</tissue>
    </source>
</reference>
<organism evidence="4">
    <name type="scientific">Ixodes ricinus</name>
    <name type="common">Common tick</name>
    <name type="synonym">Acarus ricinus</name>
    <dbReference type="NCBI Taxonomy" id="34613"/>
    <lineage>
        <taxon>Eukaryota</taxon>
        <taxon>Metazoa</taxon>
        <taxon>Ecdysozoa</taxon>
        <taxon>Arthropoda</taxon>
        <taxon>Chelicerata</taxon>
        <taxon>Arachnida</taxon>
        <taxon>Acari</taxon>
        <taxon>Parasitiformes</taxon>
        <taxon>Ixodida</taxon>
        <taxon>Ixodoidea</taxon>
        <taxon>Ixodidae</taxon>
        <taxon>Ixodinae</taxon>
        <taxon>Ixodes</taxon>
    </lineage>
</organism>
<proteinExistence type="evidence at transcript level"/>
<keyword evidence="2" id="KW-0472">Membrane</keyword>
<evidence type="ECO:0000313" key="4">
    <source>
        <dbReference type="EMBL" id="JAB74536.1"/>
    </source>
</evidence>
<dbReference type="EMBL" id="GANP01009932">
    <property type="protein sequence ID" value="JAB74536.1"/>
    <property type="molecule type" value="mRNA"/>
</dbReference>
<feature type="transmembrane region" description="Helical" evidence="2">
    <location>
        <begin position="6"/>
        <end position="24"/>
    </location>
</feature>
<name>V5IEM4_IXORI</name>
<feature type="domain" description="Major facilitator superfamily (MFS) profile" evidence="3">
    <location>
        <begin position="4"/>
        <end position="99"/>
    </location>
</feature>
<protein>
    <submittedName>
        <fullName evidence="4">Putative monocarboxylate transporter</fullName>
    </submittedName>
</protein>
<dbReference type="InterPro" id="IPR020846">
    <property type="entry name" value="MFS_dom"/>
</dbReference>
<comment type="subcellular location">
    <subcellularLocation>
        <location evidence="1">Membrane</location>
        <topology evidence="1">Multi-pass membrane protein</topology>
    </subcellularLocation>
</comment>
<evidence type="ECO:0000256" key="2">
    <source>
        <dbReference type="SAM" id="Phobius"/>
    </source>
</evidence>
<keyword evidence="2" id="KW-1133">Transmembrane helix</keyword>
<dbReference type="Gene3D" id="1.20.1250.20">
    <property type="entry name" value="MFS general substrate transporter like domains"/>
    <property type="match status" value="1"/>
</dbReference>
<dbReference type="AlphaFoldDB" id="V5IEM4"/>
<accession>V5IEM4</accession>
<feature type="non-terminal residue" evidence="4">
    <location>
        <position position="99"/>
    </location>
</feature>
<dbReference type="GO" id="GO:0022857">
    <property type="term" value="F:transmembrane transporter activity"/>
    <property type="evidence" value="ECO:0007669"/>
    <property type="project" value="InterPro"/>
</dbReference>